<comment type="caution">
    <text evidence="1">The sequence shown here is derived from an EMBL/GenBank/DDBJ whole genome shotgun (WGS) entry which is preliminary data.</text>
</comment>
<evidence type="ECO:0008006" key="3">
    <source>
        <dbReference type="Google" id="ProtNLM"/>
    </source>
</evidence>
<accession>A0ABW0BMD9</accession>
<proteinExistence type="predicted"/>
<sequence length="101" mass="10682">MAVIVEFEVPEATLEQAYAVEALTRARGEAAGRPPYVGCMFFATMPTETGFRCTSAWRTESDFRAVMETMLGPDLSSVGRAAVGITVSPVVSMAIPGAHGP</sequence>
<dbReference type="Proteomes" id="UP001596087">
    <property type="component" value="Unassembled WGS sequence"/>
</dbReference>
<keyword evidence="2" id="KW-1185">Reference proteome</keyword>
<organism evidence="1 2">
    <name type="scientific">Nocardioides taihuensis</name>
    <dbReference type="NCBI Taxonomy" id="1835606"/>
    <lineage>
        <taxon>Bacteria</taxon>
        <taxon>Bacillati</taxon>
        <taxon>Actinomycetota</taxon>
        <taxon>Actinomycetes</taxon>
        <taxon>Propionibacteriales</taxon>
        <taxon>Nocardioidaceae</taxon>
        <taxon>Nocardioides</taxon>
    </lineage>
</organism>
<gene>
    <name evidence="1" type="ORF">ACFPGP_15425</name>
</gene>
<evidence type="ECO:0000313" key="1">
    <source>
        <dbReference type="EMBL" id="MFC5178072.1"/>
    </source>
</evidence>
<dbReference type="EMBL" id="JBHSKD010000019">
    <property type="protein sequence ID" value="MFC5178072.1"/>
    <property type="molecule type" value="Genomic_DNA"/>
</dbReference>
<reference evidence="2" key="1">
    <citation type="journal article" date="2019" name="Int. J. Syst. Evol. Microbiol.">
        <title>The Global Catalogue of Microorganisms (GCM) 10K type strain sequencing project: providing services to taxonomists for standard genome sequencing and annotation.</title>
        <authorList>
            <consortium name="The Broad Institute Genomics Platform"/>
            <consortium name="The Broad Institute Genome Sequencing Center for Infectious Disease"/>
            <person name="Wu L."/>
            <person name="Ma J."/>
        </authorList>
    </citation>
    <scope>NUCLEOTIDE SEQUENCE [LARGE SCALE GENOMIC DNA]</scope>
    <source>
        <strain evidence="2">DFY41</strain>
    </source>
</reference>
<dbReference type="RefSeq" id="WP_378591591.1">
    <property type="nucleotide sequence ID" value="NZ_JBHSKD010000019.1"/>
</dbReference>
<name>A0ABW0BMD9_9ACTN</name>
<protein>
    <recommendedName>
        <fullName evidence="3">ABM domain-containing protein</fullName>
    </recommendedName>
</protein>
<evidence type="ECO:0000313" key="2">
    <source>
        <dbReference type="Proteomes" id="UP001596087"/>
    </source>
</evidence>